<dbReference type="Pfam" id="PF00702">
    <property type="entry name" value="Hydrolase"/>
    <property type="match status" value="1"/>
</dbReference>
<evidence type="ECO:0000313" key="13">
    <source>
        <dbReference type="EMBL" id="OHA14040.1"/>
    </source>
</evidence>
<evidence type="ECO:0000256" key="3">
    <source>
        <dbReference type="ARBA" id="ARBA00022475"/>
    </source>
</evidence>
<gene>
    <name evidence="13" type="ORF">A3G49_06140</name>
</gene>
<organism evidence="13 14">
    <name type="scientific">Candidatus Sungbacteria bacterium RIFCSPLOWO2_12_FULL_41_11</name>
    <dbReference type="NCBI Taxonomy" id="1802286"/>
    <lineage>
        <taxon>Bacteria</taxon>
        <taxon>Candidatus Sungiibacteriota</taxon>
    </lineage>
</organism>
<comment type="caution">
    <text evidence="13">The sequence shown here is derived from an EMBL/GenBank/DDBJ whole genome shotgun (WGS) entry which is preliminary data.</text>
</comment>
<feature type="transmembrane region" description="Helical" evidence="11">
    <location>
        <begin position="137"/>
        <end position="155"/>
    </location>
</feature>
<proteinExistence type="inferred from homology"/>
<dbReference type="InterPro" id="IPR008250">
    <property type="entry name" value="ATPase_P-typ_transduc_dom_A_sf"/>
</dbReference>
<dbReference type="InterPro" id="IPR023214">
    <property type="entry name" value="HAD_sf"/>
</dbReference>
<dbReference type="GO" id="GO:0055070">
    <property type="term" value="P:copper ion homeostasis"/>
    <property type="evidence" value="ECO:0007669"/>
    <property type="project" value="TreeGrafter"/>
</dbReference>
<reference evidence="13 14" key="1">
    <citation type="journal article" date="2016" name="Nat. Commun.">
        <title>Thousands of microbial genomes shed light on interconnected biogeochemical processes in an aquifer system.</title>
        <authorList>
            <person name="Anantharaman K."/>
            <person name="Brown C.T."/>
            <person name="Hug L.A."/>
            <person name="Sharon I."/>
            <person name="Castelle C.J."/>
            <person name="Probst A.J."/>
            <person name="Thomas B.C."/>
            <person name="Singh A."/>
            <person name="Wilkins M.J."/>
            <person name="Karaoz U."/>
            <person name="Brodie E.L."/>
            <person name="Williams K.H."/>
            <person name="Hubbard S.S."/>
            <person name="Banfield J.F."/>
        </authorList>
    </citation>
    <scope>NUCLEOTIDE SEQUENCE [LARGE SCALE GENOMIC DNA]</scope>
</reference>
<comment type="subcellular location">
    <subcellularLocation>
        <location evidence="1">Cell membrane</location>
        <topology evidence="1">Multi-pass membrane protein</topology>
    </subcellularLocation>
</comment>
<dbReference type="Gene3D" id="3.40.1110.10">
    <property type="entry name" value="Calcium-transporting ATPase, cytoplasmic domain N"/>
    <property type="match status" value="1"/>
</dbReference>
<dbReference type="PRINTS" id="PR00120">
    <property type="entry name" value="HATPASE"/>
</dbReference>
<feature type="transmembrane region" description="Helical" evidence="11">
    <location>
        <begin position="663"/>
        <end position="682"/>
    </location>
</feature>
<dbReference type="SUPFAM" id="SSF56784">
    <property type="entry name" value="HAD-like"/>
    <property type="match status" value="1"/>
</dbReference>
<keyword evidence="6 11" id="KW-0547">Nucleotide-binding</keyword>
<evidence type="ECO:0000259" key="12">
    <source>
        <dbReference type="Pfam" id="PF00122"/>
    </source>
</evidence>
<dbReference type="PANTHER" id="PTHR43520:SF8">
    <property type="entry name" value="P-TYPE CU(+) TRANSPORTER"/>
    <property type="match status" value="1"/>
</dbReference>
<dbReference type="Proteomes" id="UP000177171">
    <property type="component" value="Unassembled WGS sequence"/>
</dbReference>
<keyword evidence="3 11" id="KW-1003">Cell membrane</keyword>
<dbReference type="Gene3D" id="2.70.150.10">
    <property type="entry name" value="Calcium-transporting ATPase, cytoplasmic transduction domain A"/>
    <property type="match status" value="1"/>
</dbReference>
<dbReference type="GO" id="GO:0016887">
    <property type="term" value="F:ATP hydrolysis activity"/>
    <property type="evidence" value="ECO:0007669"/>
    <property type="project" value="InterPro"/>
</dbReference>
<sequence length="691" mass="73863">MALVPKKSEEYGGKDFSKISHKDHEAAMTNPEMAKKMEVDMRRRFWISFLLSIPVVLYSPLGLNYFKLNLPTPIPASWLLFLLTTPIVFWTGSIFITGTYYSFKAKKLNMAVLIATGVLAAYLFSVLFTFIRPESETFYEAAALLVTFVLFGHWMEMKSRRGTSDALRALFDLVPPKANVIRGGKEMNIPSAEIVHGDIVVLRPGDKVPVDGEIIEGESSVDESLVTGESIPVSKTIGAKVIGGSVNQTGMVKFKAVQVGSETVLAQIIKLVETAQNSKAPGQRIADKAAGWLVIVAIGSGLAAFLGWYFGAGAGFLTALTFAVSTIVIACPDALGLATPTAVAVGTGIGAKHNILIKDAATLENTSRLNAIVLDKTGTLTEGKPKVTDVAAFNGFTEREILNYEASVEVGSNHPLAKAIMEEAERRGAMPLESIGKFESIPGHGLKAVINEKTVFAGKEKFLTDNRIEIGNGRTVLDKLAGEGKTLSLLAVGGIFAGIVAAADTIKPNAKKAVEELKKLGIETAMITGDHKKVAEAVGKELGIERIFAEVLPEDKAKYVKKLQEEGKFVAMVGDGINDAPALAQSDIGIAIGAGTDVAKETGNIILAKSDPLDIVRAILLSKATVRKMKQNLFWAAIYNISAIPVAAGVFYSSLGWSLRPEISALLMSASSIIVATNAVLLKRVESFLKQ</sequence>
<dbReference type="EMBL" id="MHQY01000014">
    <property type="protein sequence ID" value="OHA14040.1"/>
    <property type="molecule type" value="Genomic_DNA"/>
</dbReference>
<keyword evidence="4 11" id="KW-0812">Transmembrane</keyword>
<comment type="similarity">
    <text evidence="2 11">Belongs to the cation transport ATPase (P-type) (TC 3.A.3) family. Type IB subfamily.</text>
</comment>
<dbReference type="Pfam" id="PF00122">
    <property type="entry name" value="E1-E2_ATPase"/>
    <property type="match status" value="1"/>
</dbReference>
<dbReference type="PROSITE" id="PS00154">
    <property type="entry name" value="ATPASE_E1_E2"/>
    <property type="match status" value="1"/>
</dbReference>
<dbReference type="Gene3D" id="3.40.50.1000">
    <property type="entry name" value="HAD superfamily/HAD-like"/>
    <property type="match status" value="1"/>
</dbReference>
<dbReference type="CDD" id="cd02094">
    <property type="entry name" value="P-type_ATPase_Cu-like"/>
    <property type="match status" value="1"/>
</dbReference>
<feature type="transmembrane region" description="Helical" evidence="11">
    <location>
        <begin position="289"/>
        <end position="310"/>
    </location>
</feature>
<dbReference type="InterPro" id="IPR027256">
    <property type="entry name" value="P-typ_ATPase_IB"/>
</dbReference>
<dbReference type="GO" id="GO:0005524">
    <property type="term" value="F:ATP binding"/>
    <property type="evidence" value="ECO:0007669"/>
    <property type="project" value="UniProtKB-UniRule"/>
</dbReference>
<dbReference type="GO" id="GO:0005886">
    <property type="term" value="C:plasma membrane"/>
    <property type="evidence" value="ECO:0007669"/>
    <property type="project" value="UniProtKB-SubCell"/>
</dbReference>
<dbReference type="InterPro" id="IPR036412">
    <property type="entry name" value="HAD-like_sf"/>
</dbReference>
<feature type="domain" description="P-type ATPase A" evidence="12">
    <location>
        <begin position="173"/>
        <end position="273"/>
    </location>
</feature>
<dbReference type="SFLD" id="SFLDS00003">
    <property type="entry name" value="Haloacid_Dehalogenase"/>
    <property type="match status" value="1"/>
</dbReference>
<name>A0A1G2LQY9_9BACT</name>
<evidence type="ECO:0000256" key="1">
    <source>
        <dbReference type="ARBA" id="ARBA00004651"/>
    </source>
</evidence>
<evidence type="ECO:0000256" key="5">
    <source>
        <dbReference type="ARBA" id="ARBA00022723"/>
    </source>
</evidence>
<keyword evidence="7 11" id="KW-0067">ATP-binding</keyword>
<keyword evidence="8" id="KW-1278">Translocase</keyword>
<dbReference type="InterPro" id="IPR001757">
    <property type="entry name" value="P_typ_ATPase"/>
</dbReference>
<dbReference type="SUPFAM" id="SSF81665">
    <property type="entry name" value="Calcium ATPase, transmembrane domain M"/>
    <property type="match status" value="1"/>
</dbReference>
<evidence type="ECO:0000256" key="7">
    <source>
        <dbReference type="ARBA" id="ARBA00022840"/>
    </source>
</evidence>
<dbReference type="SFLD" id="SFLDG00002">
    <property type="entry name" value="C1.7:_P-type_atpase_like"/>
    <property type="match status" value="1"/>
</dbReference>
<evidence type="ECO:0000256" key="8">
    <source>
        <dbReference type="ARBA" id="ARBA00022967"/>
    </source>
</evidence>
<dbReference type="NCBIfam" id="TIGR01525">
    <property type="entry name" value="ATPase-IB_hvy"/>
    <property type="match status" value="1"/>
</dbReference>
<dbReference type="SFLD" id="SFLDF00027">
    <property type="entry name" value="p-type_atpase"/>
    <property type="match status" value="1"/>
</dbReference>
<dbReference type="InterPro" id="IPR018303">
    <property type="entry name" value="ATPase_P-typ_P_site"/>
</dbReference>
<evidence type="ECO:0000256" key="2">
    <source>
        <dbReference type="ARBA" id="ARBA00006024"/>
    </source>
</evidence>
<dbReference type="GO" id="GO:0005507">
    <property type="term" value="F:copper ion binding"/>
    <property type="evidence" value="ECO:0007669"/>
    <property type="project" value="TreeGrafter"/>
</dbReference>
<evidence type="ECO:0000256" key="4">
    <source>
        <dbReference type="ARBA" id="ARBA00022692"/>
    </source>
</evidence>
<dbReference type="InterPro" id="IPR023299">
    <property type="entry name" value="ATPase_P-typ_cyto_dom_N"/>
</dbReference>
<dbReference type="PANTHER" id="PTHR43520">
    <property type="entry name" value="ATP7, ISOFORM B"/>
    <property type="match status" value="1"/>
</dbReference>
<evidence type="ECO:0000313" key="14">
    <source>
        <dbReference type="Proteomes" id="UP000177171"/>
    </source>
</evidence>
<dbReference type="InterPro" id="IPR059000">
    <property type="entry name" value="ATPase_P-type_domA"/>
</dbReference>
<evidence type="ECO:0000256" key="9">
    <source>
        <dbReference type="ARBA" id="ARBA00022989"/>
    </source>
</evidence>
<feature type="transmembrane region" description="Helical" evidence="11">
    <location>
        <begin position="78"/>
        <end position="103"/>
    </location>
</feature>
<protein>
    <submittedName>
        <fullName evidence="13">Copper-translocating P-type ATPase</fullName>
    </submittedName>
</protein>
<dbReference type="PRINTS" id="PR00119">
    <property type="entry name" value="CATATPASE"/>
</dbReference>
<dbReference type="InterPro" id="IPR023298">
    <property type="entry name" value="ATPase_P-typ_TM_dom_sf"/>
</dbReference>
<evidence type="ECO:0000256" key="6">
    <source>
        <dbReference type="ARBA" id="ARBA00022741"/>
    </source>
</evidence>
<dbReference type="SUPFAM" id="SSF81653">
    <property type="entry name" value="Calcium ATPase, transduction domain A"/>
    <property type="match status" value="1"/>
</dbReference>
<feature type="transmembrane region" description="Helical" evidence="11">
    <location>
        <begin position="110"/>
        <end position="131"/>
    </location>
</feature>
<keyword evidence="5 11" id="KW-0479">Metal-binding</keyword>
<dbReference type="AlphaFoldDB" id="A0A1G2LQY9"/>
<dbReference type="NCBIfam" id="TIGR01494">
    <property type="entry name" value="ATPase_P-type"/>
    <property type="match status" value="1"/>
</dbReference>
<keyword evidence="10 11" id="KW-0472">Membrane</keyword>
<accession>A0A1G2LQY9</accession>
<dbReference type="NCBIfam" id="TIGR01511">
    <property type="entry name" value="ATPase-IB1_Cu"/>
    <property type="match status" value="1"/>
</dbReference>
<keyword evidence="9 11" id="KW-1133">Transmembrane helix</keyword>
<dbReference type="InterPro" id="IPR044492">
    <property type="entry name" value="P_typ_ATPase_HD_dom"/>
</dbReference>
<dbReference type="GO" id="GO:0043682">
    <property type="term" value="F:P-type divalent copper transporter activity"/>
    <property type="evidence" value="ECO:0007669"/>
    <property type="project" value="TreeGrafter"/>
</dbReference>
<feature type="transmembrane region" description="Helical" evidence="11">
    <location>
        <begin position="633"/>
        <end position="657"/>
    </location>
</feature>
<evidence type="ECO:0000256" key="11">
    <source>
        <dbReference type="RuleBase" id="RU362081"/>
    </source>
</evidence>
<evidence type="ECO:0000256" key="10">
    <source>
        <dbReference type="ARBA" id="ARBA00023136"/>
    </source>
</evidence>
<feature type="transmembrane region" description="Helical" evidence="11">
    <location>
        <begin position="45"/>
        <end position="66"/>
    </location>
</feature>
<dbReference type="FunFam" id="2.70.150.10:FF:000020">
    <property type="entry name" value="Copper-exporting P-type ATPase A"/>
    <property type="match status" value="1"/>
</dbReference>
<feature type="transmembrane region" description="Helical" evidence="11">
    <location>
        <begin position="316"/>
        <end position="335"/>
    </location>
</feature>